<evidence type="ECO:0000313" key="6">
    <source>
        <dbReference type="EMBL" id="KAB0579904.1"/>
    </source>
</evidence>
<reference evidence="6 7" key="1">
    <citation type="submission" date="2019-09" db="EMBL/GenBank/DDBJ databases">
        <title>Draft genome sequences of 48 bacterial type strains from the CCUG.</title>
        <authorList>
            <person name="Tunovic T."/>
            <person name="Pineiro-Iglesias B."/>
            <person name="Unosson C."/>
            <person name="Inganas E."/>
            <person name="Ohlen M."/>
            <person name="Cardew S."/>
            <person name="Jensie-Markopoulos S."/>
            <person name="Salva-Serra F."/>
            <person name="Jaen-Luchoro D."/>
            <person name="Karlsson R."/>
            <person name="Svensson-Stadler L."/>
            <person name="Chun J."/>
            <person name="Moore E."/>
        </authorList>
    </citation>
    <scope>NUCLEOTIDE SEQUENCE [LARGE SCALE GENOMIC DNA]</scope>
    <source>
        <strain evidence="6 7">CCUG 30977</strain>
    </source>
</reference>
<dbReference type="RefSeq" id="WP_151124781.1">
    <property type="nucleotide sequence ID" value="NZ_VZPB01000035.1"/>
</dbReference>
<dbReference type="PANTHER" id="PTHR36837">
    <property type="entry name" value="POLY(3-HYDROXYALKANOATE) POLYMERASE SUBUNIT PHAC"/>
    <property type="match status" value="1"/>
</dbReference>
<feature type="domain" description="Poly-beta-hydroxybutyrate polymerase N-terminal" evidence="4">
    <location>
        <begin position="92"/>
        <end position="261"/>
    </location>
</feature>
<sequence length="590" mass="66294">MKVPMKDNVTPAISAEEHARRTATQFDSRLHAALAKASSGLSPISLALAGMDWALHLASQPAQVARLATAAQQSALHWWADTLHNRPEDDNDPRFLHPGWKHWPWAPVVHAYHEAEAWWDDATRLRGMEPHHQEMARFYARQWLDMLSPSNTGLWGNPEVRERTRETLGSNLVNGWINALDNWRQQHGLAPVRPSEHEYRPGRDVAITPGRVVHRNHLTELLQFSPTTASVQREPVFIVPSWIMKYYILDLSPQNSFVKWLTDQGHTVFILSWRNPDETDALLDMADYLHEGVFDNLAAIKALVPDAEAVHACGYCLGGTLLSIAAAALSRPGQIEQAHLLPALKTVTLLAAETDFTEPGEMGVLIDESQVSLLEDMMAERGFLSGPQMGGAFQYLHSRELVWSQALRELWLGENEHPNDLMAWNSDTTRMPAVMHSEYLRRCYLRNELAEGRFPVEGRAVSLADIRVPMFVVGTEKDHVSPWKSVYKIHRLADTEITFVLTSGGHNAGIVSEPGHPNRHYAMLTRPADGPWLTCGDWQAQAMPQDGSWWTAWHQWLIGHGSGTVPGRLPLEDEALGPAPGHYVHQHYLD</sequence>
<dbReference type="Pfam" id="PF07167">
    <property type="entry name" value="PhaC_N"/>
    <property type="match status" value="1"/>
</dbReference>
<dbReference type="GO" id="GO:0016746">
    <property type="term" value="F:acyltransferase activity"/>
    <property type="evidence" value="ECO:0007669"/>
    <property type="project" value="UniProtKB-KW"/>
</dbReference>
<evidence type="ECO:0000256" key="3">
    <source>
        <dbReference type="SAM" id="MobiDB-lite"/>
    </source>
</evidence>
<dbReference type="SUPFAM" id="SSF53474">
    <property type="entry name" value="alpha/beta-Hydrolases"/>
    <property type="match status" value="1"/>
</dbReference>
<dbReference type="PANTHER" id="PTHR36837:SF5">
    <property type="entry name" value="POLY-3-HYDROXYBUTYRATE SYNTHASE"/>
    <property type="match status" value="1"/>
</dbReference>
<gene>
    <name evidence="6" type="ORF">F7Q92_14190</name>
</gene>
<dbReference type="EMBL" id="VZPB01000035">
    <property type="protein sequence ID" value="KAB0579904.1"/>
    <property type="molecule type" value="Genomic_DNA"/>
</dbReference>
<dbReference type="AlphaFoldDB" id="A0A643FCA9"/>
<evidence type="ECO:0000259" key="5">
    <source>
        <dbReference type="Pfam" id="PF12551"/>
    </source>
</evidence>
<keyword evidence="1" id="KW-0808">Transferase</keyword>
<evidence type="ECO:0000256" key="1">
    <source>
        <dbReference type="ARBA" id="ARBA00022679"/>
    </source>
</evidence>
<dbReference type="InterPro" id="IPR010941">
    <property type="entry name" value="PhaC_N"/>
</dbReference>
<accession>A0A643FCA9</accession>
<evidence type="ECO:0000259" key="4">
    <source>
        <dbReference type="Pfam" id="PF07167"/>
    </source>
</evidence>
<evidence type="ECO:0000256" key="2">
    <source>
        <dbReference type="ARBA" id="ARBA00023315"/>
    </source>
</evidence>
<organism evidence="6 7">
    <name type="scientific">Ideonella dechloratans</name>
    <dbReference type="NCBI Taxonomy" id="36863"/>
    <lineage>
        <taxon>Bacteria</taxon>
        <taxon>Pseudomonadati</taxon>
        <taxon>Pseudomonadota</taxon>
        <taxon>Betaproteobacteria</taxon>
        <taxon>Burkholderiales</taxon>
        <taxon>Sphaerotilaceae</taxon>
        <taxon>Ideonella</taxon>
    </lineage>
</organism>
<feature type="domain" description="Poly-beta-hydroxybutyrate polymerase N-terminal" evidence="5">
    <location>
        <begin position="23"/>
        <end position="62"/>
    </location>
</feature>
<dbReference type="Proteomes" id="UP000430120">
    <property type="component" value="Unassembled WGS sequence"/>
</dbReference>
<proteinExistence type="predicted"/>
<comment type="caution">
    <text evidence="6">The sequence shown here is derived from an EMBL/GenBank/DDBJ whole genome shotgun (WGS) entry which is preliminary data.</text>
</comment>
<evidence type="ECO:0000313" key="7">
    <source>
        <dbReference type="Proteomes" id="UP000430120"/>
    </source>
</evidence>
<feature type="region of interest" description="Disordered" evidence="3">
    <location>
        <begin position="1"/>
        <end position="20"/>
    </location>
</feature>
<keyword evidence="2" id="KW-0012">Acyltransferase</keyword>
<dbReference type="GO" id="GO:0042619">
    <property type="term" value="P:poly-hydroxybutyrate biosynthetic process"/>
    <property type="evidence" value="ECO:0007669"/>
    <property type="project" value="InterPro"/>
</dbReference>
<dbReference type="InterPro" id="IPR029058">
    <property type="entry name" value="AB_hydrolase_fold"/>
</dbReference>
<protein>
    <submittedName>
        <fullName evidence="6">Poly-beta-hydroxybutyrate polymerase</fullName>
    </submittedName>
</protein>
<dbReference type="Pfam" id="PF12551">
    <property type="entry name" value="PHBC_N"/>
    <property type="match status" value="1"/>
</dbReference>
<dbReference type="InterPro" id="IPR051321">
    <property type="entry name" value="PHA/PHB_synthase"/>
</dbReference>
<dbReference type="Gene3D" id="3.40.50.1820">
    <property type="entry name" value="alpha/beta hydrolase"/>
    <property type="match status" value="1"/>
</dbReference>
<dbReference type="OrthoDB" id="7208816at2"/>
<name>A0A643FCA9_IDEDE</name>
<keyword evidence="7" id="KW-1185">Reference proteome</keyword>
<dbReference type="InterPro" id="IPR022211">
    <property type="entry name" value="PHBC_N"/>
</dbReference>